<reference evidence="10 11" key="1">
    <citation type="submission" date="2018-06" db="EMBL/GenBank/DDBJ databases">
        <authorList>
            <consortium name="Pathogen Informatics"/>
            <person name="Doyle S."/>
        </authorList>
    </citation>
    <scope>NUCLEOTIDE SEQUENCE [LARGE SCALE GENOMIC DNA]</scope>
    <source>
        <strain evidence="10 11">NCTC11872</strain>
    </source>
</reference>
<dbReference type="GO" id="GO:0006352">
    <property type="term" value="P:DNA-templated transcription initiation"/>
    <property type="evidence" value="ECO:0007669"/>
    <property type="project" value="InterPro"/>
</dbReference>
<accession>A0A2X1PRC2</accession>
<gene>
    <name evidence="10" type="primary">rpoE_2</name>
    <name evidence="10" type="ORF">NCTC11872_03085</name>
</gene>
<dbReference type="InterPro" id="IPR013325">
    <property type="entry name" value="RNA_pol_sigma_r2"/>
</dbReference>
<dbReference type="InterPro" id="IPR039425">
    <property type="entry name" value="RNA_pol_sigma-70-like"/>
</dbReference>
<evidence type="ECO:0000313" key="11">
    <source>
        <dbReference type="Proteomes" id="UP000249936"/>
    </source>
</evidence>
<dbReference type="GO" id="GO:0003677">
    <property type="term" value="F:DNA binding"/>
    <property type="evidence" value="ECO:0007669"/>
    <property type="project" value="UniProtKB-KW"/>
</dbReference>
<name>A0A2X1PRC2_HAEIF</name>
<dbReference type="SUPFAM" id="SSF88659">
    <property type="entry name" value="Sigma3 and sigma4 domains of RNA polymerase sigma factors"/>
    <property type="match status" value="1"/>
</dbReference>
<evidence type="ECO:0000256" key="6">
    <source>
        <dbReference type="RuleBase" id="RU000716"/>
    </source>
</evidence>
<sequence>MNVISDLELQQIRTQMLTFAQLQVNQADLAEDLVQEAFLSAFKNLDNFKHQSAFKTWIFAILKNKIIDYLRQKGRFVLESELEDEDTNNSFFDEKGYWKPEHYPSELQGEEETVYSDEFWLIFETCLTCLPAKQAKIFMMREFLDLSSEEICQETHLTSSNLHTTLYRARLQLQNCLSKKTLGEIMRCRQATRMISESHERSLDIQEKVGLKVHLAMCSRCRRFQRNCKTLSMMMKKFKDSH</sequence>
<evidence type="ECO:0000256" key="2">
    <source>
        <dbReference type="ARBA" id="ARBA00023015"/>
    </source>
</evidence>
<dbReference type="InterPro" id="IPR014289">
    <property type="entry name" value="RNA_pol_sigma-24-rel"/>
</dbReference>
<keyword evidence="3 6" id="KW-0731">Sigma factor</keyword>
<keyword evidence="5 6" id="KW-0804">Transcription</keyword>
<dbReference type="InterPro" id="IPR000838">
    <property type="entry name" value="RNA_pol_sigma70_ECF_CS"/>
</dbReference>
<dbReference type="PROSITE" id="PS01063">
    <property type="entry name" value="SIGMA70_ECF"/>
    <property type="match status" value="1"/>
</dbReference>
<dbReference type="Pfam" id="PF04542">
    <property type="entry name" value="Sigma70_r2"/>
    <property type="match status" value="1"/>
</dbReference>
<proteinExistence type="inferred from homology"/>
<evidence type="ECO:0000313" key="10">
    <source>
        <dbReference type="EMBL" id="SPX43419.1"/>
    </source>
</evidence>
<feature type="domain" description="RNA polymerase sigma factor 70 region 4 type 2" evidence="8">
    <location>
        <begin position="122"/>
        <end position="173"/>
    </location>
</feature>
<dbReference type="AlphaFoldDB" id="A0A2X1PRC2"/>
<organism evidence="10 11">
    <name type="scientific">Haemophilus influenzae</name>
    <dbReference type="NCBI Taxonomy" id="727"/>
    <lineage>
        <taxon>Bacteria</taxon>
        <taxon>Pseudomonadati</taxon>
        <taxon>Pseudomonadota</taxon>
        <taxon>Gammaproteobacteria</taxon>
        <taxon>Pasteurellales</taxon>
        <taxon>Pasteurellaceae</taxon>
        <taxon>Haemophilus</taxon>
    </lineage>
</organism>
<dbReference type="InterPro" id="IPR014284">
    <property type="entry name" value="RNA_pol_sigma-70_dom"/>
</dbReference>
<evidence type="ECO:0000256" key="1">
    <source>
        <dbReference type="ARBA" id="ARBA00010641"/>
    </source>
</evidence>
<evidence type="ECO:0000256" key="5">
    <source>
        <dbReference type="ARBA" id="ARBA00023163"/>
    </source>
</evidence>
<evidence type="ECO:0000256" key="3">
    <source>
        <dbReference type="ARBA" id="ARBA00023082"/>
    </source>
</evidence>
<protein>
    <recommendedName>
        <fullName evidence="6">RNA polymerase sigma factor</fullName>
    </recommendedName>
</protein>
<dbReference type="GO" id="GO:0016987">
    <property type="term" value="F:sigma factor activity"/>
    <property type="evidence" value="ECO:0007669"/>
    <property type="project" value="UniProtKB-KW"/>
</dbReference>
<keyword evidence="4 6" id="KW-0238">DNA-binding</keyword>
<evidence type="ECO:0000256" key="4">
    <source>
        <dbReference type="ARBA" id="ARBA00023125"/>
    </source>
</evidence>
<evidence type="ECO:0000259" key="9">
    <source>
        <dbReference type="Pfam" id="PF13490"/>
    </source>
</evidence>
<dbReference type="InterPro" id="IPR013324">
    <property type="entry name" value="RNA_pol_sigma_r3/r4-like"/>
</dbReference>
<evidence type="ECO:0000259" key="7">
    <source>
        <dbReference type="Pfam" id="PF04542"/>
    </source>
</evidence>
<feature type="domain" description="RNA polymerase sigma-70 region 2" evidence="7">
    <location>
        <begin position="17"/>
        <end position="75"/>
    </location>
</feature>
<dbReference type="PANTHER" id="PTHR43133:SF8">
    <property type="entry name" value="RNA POLYMERASE SIGMA FACTOR HI_1459-RELATED"/>
    <property type="match status" value="1"/>
</dbReference>
<dbReference type="Gene3D" id="1.10.10.10">
    <property type="entry name" value="Winged helix-like DNA-binding domain superfamily/Winged helix DNA-binding domain"/>
    <property type="match status" value="1"/>
</dbReference>
<dbReference type="NCBIfam" id="TIGR02943">
    <property type="entry name" value="Sig70_famx1"/>
    <property type="match status" value="1"/>
</dbReference>
<dbReference type="CDD" id="cd06171">
    <property type="entry name" value="Sigma70_r4"/>
    <property type="match status" value="1"/>
</dbReference>
<dbReference type="SUPFAM" id="SSF88946">
    <property type="entry name" value="Sigma2 domain of RNA polymerase sigma factors"/>
    <property type="match status" value="1"/>
</dbReference>
<dbReference type="NCBIfam" id="NF009182">
    <property type="entry name" value="PRK12530.1"/>
    <property type="match status" value="1"/>
</dbReference>
<dbReference type="PANTHER" id="PTHR43133">
    <property type="entry name" value="RNA POLYMERASE ECF-TYPE SIGMA FACTO"/>
    <property type="match status" value="1"/>
</dbReference>
<dbReference type="Pfam" id="PF13490">
    <property type="entry name" value="zf-HC2"/>
    <property type="match status" value="1"/>
</dbReference>
<dbReference type="InterPro" id="IPR007627">
    <property type="entry name" value="RNA_pol_sigma70_r2"/>
</dbReference>
<dbReference type="Gene3D" id="1.10.1740.10">
    <property type="match status" value="1"/>
</dbReference>
<dbReference type="InterPro" id="IPR027383">
    <property type="entry name" value="Znf_put"/>
</dbReference>
<dbReference type="InterPro" id="IPR036388">
    <property type="entry name" value="WH-like_DNA-bd_sf"/>
</dbReference>
<comment type="similarity">
    <text evidence="1 6">Belongs to the sigma-70 factor family. ECF subfamily.</text>
</comment>
<evidence type="ECO:0000259" key="8">
    <source>
        <dbReference type="Pfam" id="PF08281"/>
    </source>
</evidence>
<dbReference type="Proteomes" id="UP000249936">
    <property type="component" value="Unassembled WGS sequence"/>
</dbReference>
<feature type="domain" description="Putative zinc-finger" evidence="9">
    <location>
        <begin position="188"/>
        <end position="222"/>
    </location>
</feature>
<keyword evidence="2 6" id="KW-0805">Transcription regulation</keyword>
<dbReference type="NCBIfam" id="TIGR02937">
    <property type="entry name" value="sigma70-ECF"/>
    <property type="match status" value="1"/>
</dbReference>
<dbReference type="EMBL" id="UASK01000018">
    <property type="protein sequence ID" value="SPX43419.1"/>
    <property type="molecule type" value="Genomic_DNA"/>
</dbReference>
<dbReference type="Pfam" id="PF08281">
    <property type="entry name" value="Sigma70_r4_2"/>
    <property type="match status" value="1"/>
</dbReference>
<dbReference type="InterPro" id="IPR013249">
    <property type="entry name" value="RNA_pol_sigma70_r4_t2"/>
</dbReference>